<feature type="region of interest" description="Disordered" evidence="1">
    <location>
        <begin position="243"/>
        <end position="280"/>
    </location>
</feature>
<evidence type="ECO:0000313" key="4">
    <source>
        <dbReference type="Proteomes" id="UP001153737"/>
    </source>
</evidence>
<dbReference type="PANTHER" id="PTHR22933:SF43">
    <property type="entry name" value="LP10131P"/>
    <property type="match status" value="1"/>
</dbReference>
<dbReference type="Proteomes" id="UP001153737">
    <property type="component" value="Chromosome 2"/>
</dbReference>
<dbReference type="OrthoDB" id="10264655at2759"/>
<feature type="compositionally biased region" description="Basic and acidic residues" evidence="1">
    <location>
        <begin position="831"/>
        <end position="840"/>
    </location>
</feature>
<dbReference type="GO" id="GO:0005576">
    <property type="term" value="C:extracellular region"/>
    <property type="evidence" value="ECO:0007669"/>
    <property type="project" value="InterPro"/>
</dbReference>
<name>A0A9P0GUM8_PHACE</name>
<feature type="compositionally biased region" description="Low complexity" evidence="1">
    <location>
        <begin position="1342"/>
        <end position="1355"/>
    </location>
</feature>
<feature type="domain" description="Chitin-binding type-2" evidence="2">
    <location>
        <begin position="1687"/>
        <end position="1749"/>
    </location>
</feature>
<dbReference type="EMBL" id="OU896708">
    <property type="protein sequence ID" value="CAH1155937.1"/>
    <property type="molecule type" value="Genomic_DNA"/>
</dbReference>
<feature type="compositionally biased region" description="Basic and acidic residues" evidence="1">
    <location>
        <begin position="780"/>
        <end position="793"/>
    </location>
</feature>
<protein>
    <recommendedName>
        <fullName evidence="2">Chitin-binding type-2 domain-containing protein</fullName>
    </recommendedName>
</protein>
<gene>
    <name evidence="3" type="ORF">PHAECO_LOCUS6277</name>
</gene>
<feature type="compositionally biased region" description="Basic and acidic residues" evidence="1">
    <location>
        <begin position="383"/>
        <end position="411"/>
    </location>
</feature>
<dbReference type="Pfam" id="PF01607">
    <property type="entry name" value="CBM_14"/>
    <property type="match status" value="1"/>
</dbReference>
<feature type="region of interest" description="Disordered" evidence="1">
    <location>
        <begin position="821"/>
        <end position="850"/>
    </location>
</feature>
<dbReference type="PANTHER" id="PTHR22933">
    <property type="entry name" value="FI18007P1-RELATED"/>
    <property type="match status" value="1"/>
</dbReference>
<evidence type="ECO:0000256" key="1">
    <source>
        <dbReference type="SAM" id="MobiDB-lite"/>
    </source>
</evidence>
<sequence length="1749" mass="197241">MSGSGYGVHLVHEDLFRYCLLWMYLLGFGFMALSLEPGFLDFDNLPDTNFTCVGKVIGGYYADLETNCQMFHVCTIGQLDEPMDIRFLCLNGTVFDQETRVCERIDEVDCTKSEQFYSLNLELYGNSQLSNLEENPETEQPLIIKSTPPSTTTPTLAPPRSSSRPAYFTTATPTNNPRQHQQQQQRLPSHHFPIVDSNTSPDIRFNPEEINISLNPGSPPNIRTNHPHPVSYYSDKKVIGTGAGQVGGASTGKSERGGYDGTSEAGDSYGDGEFGGYGRVTPRDVNFGFKFGELRELKEEEEEEEEDESEDNYRFQTQFKPSRQYEAPPHNSSPRQYTSSTYRNNEFTSPTTAKNYHHHQSPSTATTTTVRSYYPSPLTAPAVDRKNHYEDHSEQKSQYADHGERKSQYEDRGVPQRISLPLPTLTFSTPAPFSLQRRVEQKRYTKDHLPPPRIVISASASVSDASGRKLNYSLGTIDTSPLLKQPPATYDEYKDEDVVLDPFYIDVQKLKSAKRRKRNAEEEKFSHYDIIKNDEDAVRVLKFLFDWYRNEKTNPSRFTTPLTSQSITAINDELSPREATSDSLENDRLDFKSKSSDVFSKNSKYSLVGHEEVRKINDVQKRLTFQGTDDDEKDELFKHEEDYINDNYEPAAYDHKYGNHGFEYNDGKDSDERSIHEFVRLNEKAKNFSVPGDYVDDNIEPIYYRDQIDEYSKISEDFPVADHSENDTNELEQSGNVDMFTSTTPETTIPTTEIVETTEKSTTTTTSRSRSNRRRGRRKYQTESKDKEENKNAHIEKLIEKPYRAKDDYDYLRTVHIHTSSPKIATSETRTTLEESETKSTETPVAHTETPVASKEIPVAHTETPVASKEPFVAHTESPVTLREPSVALTESPAAFNEILVADTESPAPVEEILIAHRESPVFFEEIPVSDEAPSVSSTENTNPKLPDEVFDDVVMITTTTTTTESSRSRSSKRRRGKHKYQEETYQKKSQRRRKPPKPPEAEVATGQKISSLEYIGSSPGLSLEVSTRQSPAKKNLSFEVTPMENHFDLSVALETLPKSKPAKNRRGRMKFLNPIEDLTEHFREPSTESPARSTVLPAATWSQEVVLGTPNLSSTESSYQLNDSVPNESFPQATSTTLHENSTYAYSKLLEEVYATAFVPTIESVHITKKKQLKDNLLNSEFPTTESNLEVNTRRNTDTTEYYTQSTGDFWTTDLHTVIEAVESSTKSSFEPDLFTQITEGKDEVESTVEPMTSETTTLYKNHIFSKGMNLVSIVVEEESATDTTLAQSDFEMSTETFPVTQTSTQLEHKDITSTETPVVHTHTPFASTETPTTIPPPTPLVTSTSTDIDSTDTFPKTTNSFRNPSVSFTDISLAYRDTPVAHTETPVAFTGPPVASRIPPLGHSETPVVFENATVASKKTVTPIVLKETPVAPNGRHIASTETYPVREEKLVDSKEIPVSSEETPAAFKKSHVTSTEHIHRGTPVVFEVTPVASKETTVTFEEAYVTFTELPVASDTPVTHPKKPLASKGTPIVSKETHAIFTESVVTPKDPPVAFEETLVTSTETPVAHTEIPVHVETTTSTDYTQIPTTFEQTTLSSVEETTTDQSTTTKRPQRRRGGNPTRRKPTGYSRYKHRFVAEKETRKGKEFSTDFPLRKSVNPTQAERTLVTTPLSRMTVTVRKHFFFNCFGKEVDKFYADSRDCRLFHYCTQGYNENQLLDMKFVCDFNTFFDDEKLICTKTKPKRCL</sequence>
<feature type="region of interest" description="Disordered" evidence="1">
    <location>
        <begin position="1325"/>
        <end position="1360"/>
    </location>
</feature>
<feature type="region of interest" description="Disordered" evidence="1">
    <location>
        <begin position="131"/>
        <end position="188"/>
    </location>
</feature>
<feature type="compositionally biased region" description="Polar residues" evidence="1">
    <location>
        <begin position="330"/>
        <end position="354"/>
    </location>
</feature>
<dbReference type="SMART" id="SM00494">
    <property type="entry name" value="ChtBD2"/>
    <property type="match status" value="2"/>
</dbReference>
<feature type="compositionally biased region" description="Low complexity" evidence="1">
    <location>
        <begin position="741"/>
        <end position="769"/>
    </location>
</feature>
<feature type="compositionally biased region" description="Basic residues" evidence="1">
    <location>
        <begin position="1615"/>
        <end position="1632"/>
    </location>
</feature>
<feature type="domain" description="Chitin-binding type-2" evidence="2">
    <location>
        <begin position="49"/>
        <end position="112"/>
    </location>
</feature>
<evidence type="ECO:0000313" key="3">
    <source>
        <dbReference type="EMBL" id="CAH1155937.1"/>
    </source>
</evidence>
<feature type="compositionally biased region" description="Polar residues" evidence="1">
    <location>
        <begin position="361"/>
        <end position="371"/>
    </location>
</feature>
<feature type="region of interest" description="Disordered" evidence="1">
    <location>
        <begin position="738"/>
        <end position="793"/>
    </location>
</feature>
<feature type="compositionally biased region" description="Basic residues" evidence="1">
    <location>
        <begin position="770"/>
        <end position="779"/>
    </location>
</feature>
<feature type="region of interest" description="Disordered" evidence="1">
    <location>
        <begin position="1593"/>
        <end position="1632"/>
    </location>
</feature>
<feature type="region of interest" description="Disordered" evidence="1">
    <location>
        <begin position="319"/>
        <end position="411"/>
    </location>
</feature>
<feature type="compositionally biased region" description="Polar residues" evidence="1">
    <location>
        <begin position="1593"/>
        <end position="1604"/>
    </location>
</feature>
<dbReference type="GO" id="GO:0008061">
    <property type="term" value="F:chitin binding"/>
    <property type="evidence" value="ECO:0007669"/>
    <property type="project" value="InterPro"/>
</dbReference>
<dbReference type="SUPFAM" id="SSF57625">
    <property type="entry name" value="Invertebrate chitin-binding proteins"/>
    <property type="match status" value="1"/>
</dbReference>
<dbReference type="Gene3D" id="2.170.140.10">
    <property type="entry name" value="Chitin binding domain"/>
    <property type="match status" value="1"/>
</dbReference>
<organism evidence="3 4">
    <name type="scientific">Phaedon cochleariae</name>
    <name type="common">Mustard beetle</name>
    <dbReference type="NCBI Taxonomy" id="80249"/>
    <lineage>
        <taxon>Eukaryota</taxon>
        <taxon>Metazoa</taxon>
        <taxon>Ecdysozoa</taxon>
        <taxon>Arthropoda</taxon>
        <taxon>Hexapoda</taxon>
        <taxon>Insecta</taxon>
        <taxon>Pterygota</taxon>
        <taxon>Neoptera</taxon>
        <taxon>Endopterygota</taxon>
        <taxon>Coleoptera</taxon>
        <taxon>Polyphaga</taxon>
        <taxon>Cucujiformia</taxon>
        <taxon>Chrysomeloidea</taxon>
        <taxon>Chrysomelidae</taxon>
        <taxon>Chrysomelinae</taxon>
        <taxon>Chrysomelini</taxon>
        <taxon>Phaedon</taxon>
    </lineage>
</organism>
<keyword evidence="4" id="KW-1185">Reference proteome</keyword>
<dbReference type="PROSITE" id="PS50940">
    <property type="entry name" value="CHIT_BIND_II"/>
    <property type="match status" value="2"/>
</dbReference>
<reference evidence="3" key="1">
    <citation type="submission" date="2022-01" db="EMBL/GenBank/DDBJ databases">
        <authorList>
            <person name="King R."/>
        </authorList>
    </citation>
    <scope>NUCLEOTIDE SEQUENCE</scope>
</reference>
<dbReference type="InterPro" id="IPR036508">
    <property type="entry name" value="Chitin-bd_dom_sf"/>
</dbReference>
<feature type="compositionally biased region" description="Low complexity" evidence="1">
    <location>
        <begin position="146"/>
        <end position="166"/>
    </location>
</feature>
<feature type="region of interest" description="Disordered" evidence="1">
    <location>
        <begin position="959"/>
        <end position="1005"/>
    </location>
</feature>
<proteinExistence type="predicted"/>
<reference evidence="3" key="2">
    <citation type="submission" date="2022-10" db="EMBL/GenBank/DDBJ databases">
        <authorList>
            <consortium name="ENA_rothamsted_submissions"/>
            <consortium name="culmorum"/>
            <person name="King R."/>
        </authorList>
    </citation>
    <scope>NUCLEOTIDE SEQUENCE</scope>
</reference>
<dbReference type="InterPro" id="IPR002557">
    <property type="entry name" value="Chitin-bd_dom"/>
</dbReference>
<accession>A0A9P0GUM8</accession>
<feature type="compositionally biased region" description="Polar residues" evidence="1">
    <location>
        <begin position="169"/>
        <end position="178"/>
    </location>
</feature>
<feature type="compositionally biased region" description="Basic residues" evidence="1">
    <location>
        <begin position="970"/>
        <end position="979"/>
    </location>
</feature>
<evidence type="ECO:0000259" key="2">
    <source>
        <dbReference type="PROSITE" id="PS50940"/>
    </source>
</evidence>
<dbReference type="InterPro" id="IPR052976">
    <property type="entry name" value="Scoloptoxin-like"/>
</dbReference>